<comment type="caution">
    <text evidence="2">The sequence shown here is derived from an EMBL/GenBank/DDBJ whole genome shotgun (WGS) entry which is preliminary data.</text>
</comment>
<name>A0A9P7N3R3_9HYPO</name>
<keyword evidence="3" id="KW-1185">Reference proteome</keyword>
<dbReference type="EMBL" id="SRPW01002728">
    <property type="protein sequence ID" value="KAG5990869.1"/>
    <property type="molecule type" value="Genomic_DNA"/>
</dbReference>
<dbReference type="Proteomes" id="UP000748025">
    <property type="component" value="Unassembled WGS sequence"/>
</dbReference>
<organism evidence="2 3">
    <name type="scientific">Claviceps pusilla</name>
    <dbReference type="NCBI Taxonomy" id="123648"/>
    <lineage>
        <taxon>Eukaryota</taxon>
        <taxon>Fungi</taxon>
        <taxon>Dikarya</taxon>
        <taxon>Ascomycota</taxon>
        <taxon>Pezizomycotina</taxon>
        <taxon>Sordariomycetes</taxon>
        <taxon>Hypocreomycetidae</taxon>
        <taxon>Hypocreales</taxon>
        <taxon>Clavicipitaceae</taxon>
        <taxon>Claviceps</taxon>
    </lineage>
</organism>
<evidence type="ECO:0000313" key="2">
    <source>
        <dbReference type="EMBL" id="KAG5990869.1"/>
    </source>
</evidence>
<evidence type="ECO:0000313" key="3">
    <source>
        <dbReference type="Proteomes" id="UP000748025"/>
    </source>
</evidence>
<feature type="region of interest" description="Disordered" evidence="1">
    <location>
        <begin position="93"/>
        <end position="125"/>
    </location>
</feature>
<dbReference type="AlphaFoldDB" id="A0A9P7N3R3"/>
<proteinExistence type="predicted"/>
<sequence>MANHGKSPTRLAVKVSPRCSLLAAVQPLRNRLCARWHRDIIKCGSGQCKFRRRRRRLDASAVGLAGGDFLRQGALPRAKKTCPSIRVATEVVESLPKQHRSASQQGSTNCVRGDKDKIRHGLSRK</sequence>
<accession>A0A9P7N3R3</accession>
<evidence type="ECO:0000256" key="1">
    <source>
        <dbReference type="SAM" id="MobiDB-lite"/>
    </source>
</evidence>
<gene>
    <name evidence="2" type="ORF">E4U43_004166</name>
</gene>
<protein>
    <submittedName>
        <fullName evidence="2">Uncharacterized protein</fullName>
    </submittedName>
</protein>
<feature type="compositionally biased region" description="Polar residues" evidence="1">
    <location>
        <begin position="101"/>
        <end position="110"/>
    </location>
</feature>
<reference evidence="2" key="1">
    <citation type="journal article" date="2020" name="bioRxiv">
        <title>Whole genome comparisons of ergot fungi reveals the divergence and evolution of species within the genus Claviceps are the result of varying mechanisms driving genome evolution and host range expansion.</title>
        <authorList>
            <person name="Wyka S.A."/>
            <person name="Mondo S.J."/>
            <person name="Liu M."/>
            <person name="Dettman J."/>
            <person name="Nalam V."/>
            <person name="Broders K.D."/>
        </authorList>
    </citation>
    <scope>NUCLEOTIDE SEQUENCE</scope>
    <source>
        <strain evidence="2">CCC 602</strain>
    </source>
</reference>